<organism evidence="1 2">
    <name type="scientific">Salinisphaera orenii YIM 95161</name>
    <dbReference type="NCBI Taxonomy" id="1051139"/>
    <lineage>
        <taxon>Bacteria</taxon>
        <taxon>Pseudomonadati</taxon>
        <taxon>Pseudomonadota</taxon>
        <taxon>Gammaproteobacteria</taxon>
        <taxon>Salinisphaerales</taxon>
        <taxon>Salinisphaeraceae</taxon>
        <taxon>Salinisphaera</taxon>
    </lineage>
</organism>
<dbReference type="Gene3D" id="1.10.10.10">
    <property type="entry name" value="Winged helix-like DNA-binding domain superfamily/Winged helix DNA-binding domain"/>
    <property type="match status" value="1"/>
</dbReference>
<dbReference type="Proteomes" id="UP000285123">
    <property type="component" value="Unassembled WGS sequence"/>
</dbReference>
<dbReference type="RefSeq" id="WP_123591392.1">
    <property type="nucleotide sequence ID" value="NZ_AYKF01000088.1"/>
</dbReference>
<comment type="caution">
    <text evidence="1">The sequence shown here is derived from an EMBL/GenBank/DDBJ whole genome shotgun (WGS) entry which is preliminary data.</text>
</comment>
<reference evidence="1 2" key="1">
    <citation type="submission" date="2013-10" db="EMBL/GenBank/DDBJ databases">
        <title>Salinisphaera halophila YIM 95161 Genome Sequencing.</title>
        <authorList>
            <person name="Lai Q."/>
            <person name="Li C."/>
            <person name="Shao Z."/>
        </authorList>
    </citation>
    <scope>NUCLEOTIDE SEQUENCE [LARGE SCALE GENOMIC DNA]</scope>
    <source>
        <strain evidence="1 2">YIM 95161</strain>
    </source>
</reference>
<gene>
    <name evidence="1" type="ORF">SAHL_10655</name>
</gene>
<evidence type="ECO:0000313" key="2">
    <source>
        <dbReference type="Proteomes" id="UP000285123"/>
    </source>
</evidence>
<accession>A0A423PRS8</accession>
<proteinExistence type="predicted"/>
<dbReference type="AlphaFoldDB" id="A0A423PRS8"/>
<dbReference type="SUPFAM" id="SSF46955">
    <property type="entry name" value="Putative DNA-binding domain"/>
    <property type="match status" value="1"/>
</dbReference>
<evidence type="ECO:0008006" key="3">
    <source>
        <dbReference type="Google" id="ProtNLM"/>
    </source>
</evidence>
<dbReference type="EMBL" id="AYKF01000088">
    <property type="protein sequence ID" value="ROO28262.1"/>
    <property type="molecule type" value="Genomic_DNA"/>
</dbReference>
<sequence>MSDVTIRQIADALGRDRSAISRRAKKEGWPYIEEKARGGARREYVFAQLPPSIQKALHGDVVASLVAESDALVADLVQVRQRIAALDAEIAAMLKLRGGDQ</sequence>
<dbReference type="OrthoDB" id="501284at2"/>
<dbReference type="InterPro" id="IPR009061">
    <property type="entry name" value="DNA-bd_dom_put_sf"/>
</dbReference>
<name>A0A423PRS8_9GAMM</name>
<evidence type="ECO:0000313" key="1">
    <source>
        <dbReference type="EMBL" id="ROO28262.1"/>
    </source>
</evidence>
<dbReference type="InterPro" id="IPR036388">
    <property type="entry name" value="WH-like_DNA-bd_sf"/>
</dbReference>
<protein>
    <recommendedName>
        <fullName evidence="3">HTH Mu-type domain-containing protein</fullName>
    </recommendedName>
</protein>